<dbReference type="Proteomes" id="UP000276215">
    <property type="component" value="Unassembled WGS sequence"/>
</dbReference>
<evidence type="ECO:0000313" key="1">
    <source>
        <dbReference type="EMBL" id="RPA89923.1"/>
    </source>
</evidence>
<sequence length="130" mass="14996">MPKATASFRGRMVPITSAQWTTIYRILAQEIRASPLATEGPQGRRATRLLLLAGDPTWNDWFMQFMSREDVNAVLSRGDVAEMWMHDSGKENIFDCLRFQAGLIAMLERKRVKKQWIRRAAAMKARQQKI</sequence>
<organism evidence="1 2">
    <name type="scientific">Choiromyces venosus 120613-1</name>
    <dbReference type="NCBI Taxonomy" id="1336337"/>
    <lineage>
        <taxon>Eukaryota</taxon>
        <taxon>Fungi</taxon>
        <taxon>Dikarya</taxon>
        <taxon>Ascomycota</taxon>
        <taxon>Pezizomycotina</taxon>
        <taxon>Pezizomycetes</taxon>
        <taxon>Pezizales</taxon>
        <taxon>Tuberaceae</taxon>
        <taxon>Choiromyces</taxon>
    </lineage>
</organism>
<gene>
    <name evidence="1" type="ORF">L873DRAFT_1821966</name>
</gene>
<name>A0A3N4IUR6_9PEZI</name>
<evidence type="ECO:0000313" key="2">
    <source>
        <dbReference type="Proteomes" id="UP000276215"/>
    </source>
</evidence>
<proteinExistence type="predicted"/>
<keyword evidence="2" id="KW-1185">Reference proteome</keyword>
<reference evidence="1 2" key="1">
    <citation type="journal article" date="2018" name="Nat. Ecol. Evol.">
        <title>Pezizomycetes genomes reveal the molecular basis of ectomycorrhizal truffle lifestyle.</title>
        <authorList>
            <person name="Murat C."/>
            <person name="Payen T."/>
            <person name="Noel B."/>
            <person name="Kuo A."/>
            <person name="Morin E."/>
            <person name="Chen J."/>
            <person name="Kohler A."/>
            <person name="Krizsan K."/>
            <person name="Balestrini R."/>
            <person name="Da Silva C."/>
            <person name="Montanini B."/>
            <person name="Hainaut M."/>
            <person name="Levati E."/>
            <person name="Barry K.W."/>
            <person name="Belfiori B."/>
            <person name="Cichocki N."/>
            <person name="Clum A."/>
            <person name="Dockter R.B."/>
            <person name="Fauchery L."/>
            <person name="Guy J."/>
            <person name="Iotti M."/>
            <person name="Le Tacon F."/>
            <person name="Lindquist E.A."/>
            <person name="Lipzen A."/>
            <person name="Malagnac F."/>
            <person name="Mello A."/>
            <person name="Molinier V."/>
            <person name="Miyauchi S."/>
            <person name="Poulain J."/>
            <person name="Riccioni C."/>
            <person name="Rubini A."/>
            <person name="Sitrit Y."/>
            <person name="Splivallo R."/>
            <person name="Traeger S."/>
            <person name="Wang M."/>
            <person name="Zifcakova L."/>
            <person name="Wipf D."/>
            <person name="Zambonelli A."/>
            <person name="Paolocci F."/>
            <person name="Nowrousian M."/>
            <person name="Ottonello S."/>
            <person name="Baldrian P."/>
            <person name="Spatafora J.W."/>
            <person name="Henrissat B."/>
            <person name="Nagy L.G."/>
            <person name="Aury J.M."/>
            <person name="Wincker P."/>
            <person name="Grigoriev I.V."/>
            <person name="Bonfante P."/>
            <person name="Martin F.M."/>
        </authorList>
    </citation>
    <scope>NUCLEOTIDE SEQUENCE [LARGE SCALE GENOMIC DNA]</scope>
    <source>
        <strain evidence="1 2">120613-1</strain>
    </source>
</reference>
<accession>A0A3N4IUR6</accession>
<dbReference type="AlphaFoldDB" id="A0A3N4IUR6"/>
<protein>
    <submittedName>
        <fullName evidence="1">Uncharacterized protein</fullName>
    </submittedName>
</protein>
<dbReference type="OrthoDB" id="5466474at2759"/>
<dbReference type="EMBL" id="ML120549">
    <property type="protein sequence ID" value="RPA89923.1"/>
    <property type="molecule type" value="Genomic_DNA"/>
</dbReference>